<dbReference type="Pfam" id="PF13347">
    <property type="entry name" value="MFS_2"/>
    <property type="match status" value="1"/>
</dbReference>
<gene>
    <name evidence="3" type="ORF">C8D82_10582</name>
    <name evidence="2" type="ORF">HF882_03295</name>
</gene>
<evidence type="ECO:0000256" key="1">
    <source>
        <dbReference type="SAM" id="Phobius"/>
    </source>
</evidence>
<feature type="transmembrane region" description="Helical" evidence="1">
    <location>
        <begin position="260"/>
        <end position="282"/>
    </location>
</feature>
<feature type="transmembrane region" description="Helical" evidence="1">
    <location>
        <begin position="294"/>
        <end position="315"/>
    </location>
</feature>
<dbReference type="SUPFAM" id="SSF103473">
    <property type="entry name" value="MFS general substrate transporter"/>
    <property type="match status" value="1"/>
</dbReference>
<feature type="transmembrane region" description="Helical" evidence="1">
    <location>
        <begin position="102"/>
        <end position="119"/>
    </location>
</feature>
<evidence type="ECO:0000313" key="2">
    <source>
        <dbReference type="EMBL" id="NMD85604.1"/>
    </source>
</evidence>
<evidence type="ECO:0000313" key="5">
    <source>
        <dbReference type="Proteomes" id="UP000576225"/>
    </source>
</evidence>
<keyword evidence="1" id="KW-1133">Transmembrane helix</keyword>
<feature type="transmembrane region" description="Helical" evidence="1">
    <location>
        <begin position="322"/>
        <end position="341"/>
    </location>
</feature>
<dbReference type="OrthoDB" id="3865324at2"/>
<keyword evidence="4" id="KW-1185">Reference proteome</keyword>
<feature type="transmembrane region" description="Helical" evidence="1">
    <location>
        <begin position="64"/>
        <end position="81"/>
    </location>
</feature>
<accession>A0A2U1B7U7</accession>
<feature type="transmembrane region" description="Helical" evidence="1">
    <location>
        <begin position="347"/>
        <end position="365"/>
    </location>
</feature>
<dbReference type="PANTHER" id="PTHR23528">
    <property type="match status" value="1"/>
</dbReference>
<dbReference type="AlphaFoldDB" id="A0A2U1B7U7"/>
<dbReference type="Gene3D" id="1.20.1250.20">
    <property type="entry name" value="MFS general substrate transporter like domains"/>
    <property type="match status" value="1"/>
</dbReference>
<dbReference type="RefSeq" id="WP_116883078.1">
    <property type="nucleotide sequence ID" value="NZ_CABMMC010000142.1"/>
</dbReference>
<name>A0A2U1B7U7_9BACT</name>
<feature type="transmembrane region" description="Helical" evidence="1">
    <location>
        <begin position="386"/>
        <end position="408"/>
    </location>
</feature>
<feature type="transmembrane region" description="Helical" evidence="1">
    <location>
        <begin position="139"/>
        <end position="168"/>
    </location>
</feature>
<dbReference type="InterPro" id="IPR036259">
    <property type="entry name" value="MFS_trans_sf"/>
</dbReference>
<reference evidence="2 5" key="2">
    <citation type="submission" date="2020-04" db="EMBL/GenBank/DDBJ databases">
        <authorList>
            <person name="Hitch T.C.A."/>
            <person name="Wylensek D."/>
            <person name="Clavel T."/>
        </authorList>
    </citation>
    <scope>NUCLEOTIDE SEQUENCE [LARGE SCALE GENOMIC DNA]</scope>
    <source>
        <strain evidence="2 5">COR2-253-APC-1A</strain>
    </source>
</reference>
<evidence type="ECO:0000313" key="4">
    <source>
        <dbReference type="Proteomes" id="UP000245959"/>
    </source>
</evidence>
<proteinExistence type="predicted"/>
<keyword evidence="1" id="KW-0472">Membrane</keyword>
<sequence>MSSGGTIVENGRTYYTVGTLKYSLFGLVNLFIWMLWGDFCFTLMEMLIPSLLPLFLNNHDAPNWLIGLVVGSIPAALNFVINPIVSTRSDRTRTRWGRRIPYLLFASPFVTLFLILLGWSDAIGTFLQRTVFGGNVSAAAVTIGCIIVFAVGFQCFNMFVASIFYYIFADVVPKQFMGRFMALFRMVGTVAGFIFNGYIIKHADLHMPWIFTVVALIYLTAFGLMCLLVKEGQYPPPEPPKGNPVKTYFRECFSLSFYRWFFLAMACNDASTVCRTMFNLLFSKNELGLSLEQYGNIMSVNAVISFFLLIPMGFLVDWLHPLRTYIAGAMLVIAANLFGFFFVQDYITFFIVAILIAIVYVIQNASKLPMFVSLLPAASYGQFSSANAMVVSVFLIFANFGGGVFIDFLGYRYIFIWDLLFTTLGLIALLKVYRYWSRSGGRRGYVAPTVQNRPAVD</sequence>
<dbReference type="GeneID" id="78294401"/>
<reference evidence="3 4" key="1">
    <citation type="submission" date="2018-04" db="EMBL/GenBank/DDBJ databases">
        <title>Genomic Encyclopedia of Type Strains, Phase IV (KMG-IV): sequencing the most valuable type-strain genomes for metagenomic binning, comparative biology and taxonomic classification.</title>
        <authorList>
            <person name="Goeker M."/>
        </authorList>
    </citation>
    <scope>NUCLEOTIDE SEQUENCE [LARGE SCALE GENOMIC DNA]</scope>
    <source>
        <strain evidence="3 4">DSM 14823</strain>
    </source>
</reference>
<comment type="caution">
    <text evidence="3">The sequence shown here is derived from an EMBL/GenBank/DDBJ whole genome shotgun (WGS) entry which is preliminary data.</text>
</comment>
<feature type="transmembrane region" description="Helical" evidence="1">
    <location>
        <begin position="180"/>
        <end position="200"/>
    </location>
</feature>
<protein>
    <submittedName>
        <fullName evidence="3">MFS transporter</fullName>
    </submittedName>
</protein>
<feature type="transmembrane region" description="Helical" evidence="1">
    <location>
        <begin position="22"/>
        <end position="44"/>
    </location>
</feature>
<evidence type="ECO:0000313" key="3">
    <source>
        <dbReference type="EMBL" id="PVY44753.1"/>
    </source>
</evidence>
<keyword evidence="1" id="KW-0812">Transmembrane</keyword>
<dbReference type="EMBL" id="QEKH01000005">
    <property type="protein sequence ID" value="PVY44753.1"/>
    <property type="molecule type" value="Genomic_DNA"/>
</dbReference>
<dbReference type="Proteomes" id="UP000245959">
    <property type="component" value="Unassembled WGS sequence"/>
</dbReference>
<organism evidence="3 4">
    <name type="scientific">Victivallis vadensis</name>
    <dbReference type="NCBI Taxonomy" id="172901"/>
    <lineage>
        <taxon>Bacteria</taxon>
        <taxon>Pseudomonadati</taxon>
        <taxon>Lentisphaerota</taxon>
        <taxon>Lentisphaeria</taxon>
        <taxon>Victivallales</taxon>
        <taxon>Victivallaceae</taxon>
        <taxon>Victivallis</taxon>
    </lineage>
</organism>
<dbReference type="PANTHER" id="PTHR23528:SF1">
    <property type="entry name" value="MAJOR FACILITATOR SUPERFAMILY (MFS) PROFILE DOMAIN-CONTAINING PROTEIN"/>
    <property type="match status" value="1"/>
</dbReference>
<dbReference type="EMBL" id="JABAEW010000004">
    <property type="protein sequence ID" value="NMD85604.1"/>
    <property type="molecule type" value="Genomic_DNA"/>
</dbReference>
<feature type="transmembrane region" description="Helical" evidence="1">
    <location>
        <begin position="206"/>
        <end position="229"/>
    </location>
</feature>
<dbReference type="Proteomes" id="UP000576225">
    <property type="component" value="Unassembled WGS sequence"/>
</dbReference>
<feature type="transmembrane region" description="Helical" evidence="1">
    <location>
        <begin position="414"/>
        <end position="433"/>
    </location>
</feature>